<evidence type="ECO:0000256" key="6">
    <source>
        <dbReference type="SAM" id="Phobius"/>
    </source>
</evidence>
<keyword evidence="8" id="KW-1185">Reference proteome</keyword>
<feature type="transmembrane region" description="Helical" evidence="6">
    <location>
        <begin position="253"/>
        <end position="276"/>
    </location>
</feature>
<reference evidence="7" key="2">
    <citation type="submission" date="2025-09" db="UniProtKB">
        <authorList>
            <consortium name="Ensembl"/>
        </authorList>
    </citation>
    <scope>IDENTIFICATION</scope>
</reference>
<sequence>MIRPQRRDVPLSERLGGDLPLPSAVPMGPNISWLPEAPLLGQDQPIFLMTPAAQAVSGFFVWTALILTCHQIYMHLRFYSSPREQRHIVRILFIVPIYAFDSWLSLLFFTNDQYYVYFGTIRDCYEAFVIYNFLSLCYEYLGGESAIMAEIRGKPIESSCVFGTCCLRGTAYSIGFLRFCKQATLQFCVVKPLMAMITVILQAYGKYKDGDFNVASGYLYVTIIYNISVSLSLYALFLFYFAARGLLSPYRPVLKFFMVKSVIFLSFWQGLLLAILEKCGAIPQINSPDVSVGEGTVAAGYQNFIICIEMFFAALALRHAFTYTVYVDKSLDSRGPVPSYGEFGRCAPMKSISSSLKETMSPGDMVQDAIHNFSPAYQQYTQQSTLEQGAPPPVFRSHGAVGARSDTEKTLLLSSDDEF</sequence>
<protein>
    <submittedName>
        <fullName evidence="7">Transmembrane protein 184B</fullName>
    </submittedName>
</protein>
<keyword evidence="2 6" id="KW-0812">Transmembrane</keyword>
<evidence type="ECO:0000256" key="2">
    <source>
        <dbReference type="ARBA" id="ARBA00022692"/>
    </source>
</evidence>
<dbReference type="PANTHER" id="PTHR23423">
    <property type="entry name" value="ORGANIC SOLUTE TRANSPORTER-RELATED"/>
    <property type="match status" value="1"/>
</dbReference>
<dbReference type="Proteomes" id="UP000261560">
    <property type="component" value="Unplaced"/>
</dbReference>
<feature type="transmembrane region" description="Helical" evidence="6">
    <location>
        <begin position="217"/>
        <end position="241"/>
    </location>
</feature>
<accession>A0A3B3BNF9</accession>
<feature type="transmembrane region" description="Helical" evidence="6">
    <location>
        <begin position="183"/>
        <end position="205"/>
    </location>
</feature>
<comment type="subcellular location">
    <subcellularLocation>
        <location evidence="1">Membrane</location>
        <topology evidence="1">Multi-pass membrane protein</topology>
    </subcellularLocation>
</comment>
<dbReference type="PaxDb" id="30732-ENSOMEP00000007126"/>
<feature type="transmembrane region" description="Helical" evidence="6">
    <location>
        <begin position="88"/>
        <end position="109"/>
    </location>
</feature>
<dbReference type="GeneTree" id="ENSGT00940000153861"/>
<dbReference type="AlphaFoldDB" id="A0A3B3BNF9"/>
<evidence type="ECO:0000256" key="3">
    <source>
        <dbReference type="ARBA" id="ARBA00022989"/>
    </source>
</evidence>
<evidence type="ECO:0000256" key="5">
    <source>
        <dbReference type="SAM" id="MobiDB-lite"/>
    </source>
</evidence>
<proteinExistence type="predicted"/>
<dbReference type="GO" id="GO:0016020">
    <property type="term" value="C:membrane"/>
    <property type="evidence" value="ECO:0007669"/>
    <property type="project" value="UniProtKB-SubCell"/>
</dbReference>
<dbReference type="Ensembl" id="ENSOMET00000004655.1">
    <property type="protein sequence ID" value="ENSOMEP00000007126.1"/>
    <property type="gene ID" value="ENSOMEG00000008193.1"/>
</dbReference>
<organism evidence="7 8">
    <name type="scientific">Oryzias melastigma</name>
    <name type="common">Marine medaka</name>
    <dbReference type="NCBI Taxonomy" id="30732"/>
    <lineage>
        <taxon>Eukaryota</taxon>
        <taxon>Metazoa</taxon>
        <taxon>Chordata</taxon>
        <taxon>Craniata</taxon>
        <taxon>Vertebrata</taxon>
        <taxon>Euteleostomi</taxon>
        <taxon>Actinopterygii</taxon>
        <taxon>Neopterygii</taxon>
        <taxon>Teleostei</taxon>
        <taxon>Neoteleostei</taxon>
        <taxon>Acanthomorphata</taxon>
        <taxon>Ovalentaria</taxon>
        <taxon>Atherinomorphae</taxon>
        <taxon>Beloniformes</taxon>
        <taxon>Adrianichthyidae</taxon>
        <taxon>Oryziinae</taxon>
        <taxon>Oryzias</taxon>
    </lineage>
</organism>
<dbReference type="OrthoDB" id="5348404at2759"/>
<feature type="transmembrane region" description="Helical" evidence="6">
    <location>
        <begin position="46"/>
        <end position="67"/>
    </location>
</feature>
<dbReference type="STRING" id="30732.ENSOMEP00000007126"/>
<dbReference type="InterPro" id="IPR005178">
    <property type="entry name" value="Ostalpha/TMEM184C"/>
</dbReference>
<dbReference type="Pfam" id="PF03619">
    <property type="entry name" value="Solute_trans_a"/>
    <property type="match status" value="1"/>
</dbReference>
<feature type="region of interest" description="Disordered" evidence="5">
    <location>
        <begin position="382"/>
        <end position="407"/>
    </location>
</feature>
<evidence type="ECO:0000256" key="4">
    <source>
        <dbReference type="ARBA" id="ARBA00023136"/>
    </source>
</evidence>
<feature type="transmembrane region" description="Helical" evidence="6">
    <location>
        <begin position="129"/>
        <end position="149"/>
    </location>
</feature>
<dbReference type="OMA" id="YNLALFW"/>
<name>A0A3B3BNF9_ORYME</name>
<evidence type="ECO:0000313" key="8">
    <source>
        <dbReference type="Proteomes" id="UP000261560"/>
    </source>
</evidence>
<dbReference type="SMART" id="SM01417">
    <property type="entry name" value="Solute_trans_a"/>
    <property type="match status" value="1"/>
</dbReference>
<evidence type="ECO:0000313" key="7">
    <source>
        <dbReference type="Ensembl" id="ENSOMEP00000007126.1"/>
    </source>
</evidence>
<keyword evidence="4 6" id="KW-0472">Membrane</keyword>
<keyword evidence="3 6" id="KW-1133">Transmembrane helix</keyword>
<reference evidence="7" key="1">
    <citation type="submission" date="2025-08" db="UniProtKB">
        <authorList>
            <consortium name="Ensembl"/>
        </authorList>
    </citation>
    <scope>IDENTIFICATION</scope>
</reference>
<evidence type="ECO:0000256" key="1">
    <source>
        <dbReference type="ARBA" id="ARBA00004141"/>
    </source>
</evidence>